<name>A0A9P9FRW5_9HYPO</name>
<protein>
    <submittedName>
        <fullName evidence="1">Uncharacterized protein</fullName>
    </submittedName>
</protein>
<evidence type="ECO:0000313" key="1">
    <source>
        <dbReference type="EMBL" id="KAH7170820.1"/>
    </source>
</evidence>
<comment type="caution">
    <text evidence="1">The sequence shown here is derived from an EMBL/GenBank/DDBJ whole genome shotgun (WGS) entry which is preliminary data.</text>
</comment>
<sequence length="97" mass="11131">MSNKAMKSHPRGSITILTLALEVVQRCNCRQLMRRHVRTRCSAKPGVRSRAVRRNTYPAPCLTPCLTPCQFRFQCHQPVIILANSLLFRSSDEHRGR</sequence>
<dbReference type="EMBL" id="JAGMUV010000002">
    <property type="protein sequence ID" value="KAH7170820.1"/>
    <property type="molecule type" value="Genomic_DNA"/>
</dbReference>
<keyword evidence="2" id="KW-1185">Reference proteome</keyword>
<dbReference type="AlphaFoldDB" id="A0A9P9FRW5"/>
<proteinExistence type="predicted"/>
<accession>A0A9P9FRW5</accession>
<organism evidence="1 2">
    <name type="scientific">Dactylonectria macrodidyma</name>
    <dbReference type="NCBI Taxonomy" id="307937"/>
    <lineage>
        <taxon>Eukaryota</taxon>
        <taxon>Fungi</taxon>
        <taxon>Dikarya</taxon>
        <taxon>Ascomycota</taxon>
        <taxon>Pezizomycotina</taxon>
        <taxon>Sordariomycetes</taxon>
        <taxon>Hypocreomycetidae</taxon>
        <taxon>Hypocreales</taxon>
        <taxon>Nectriaceae</taxon>
        <taxon>Dactylonectria</taxon>
    </lineage>
</organism>
<dbReference type="Proteomes" id="UP000738349">
    <property type="component" value="Unassembled WGS sequence"/>
</dbReference>
<gene>
    <name evidence="1" type="ORF">EDB81DRAFT_180898</name>
</gene>
<evidence type="ECO:0000313" key="2">
    <source>
        <dbReference type="Proteomes" id="UP000738349"/>
    </source>
</evidence>
<reference evidence="1" key="1">
    <citation type="journal article" date="2021" name="Nat. Commun.">
        <title>Genetic determinants of endophytism in the Arabidopsis root mycobiome.</title>
        <authorList>
            <person name="Mesny F."/>
            <person name="Miyauchi S."/>
            <person name="Thiergart T."/>
            <person name="Pickel B."/>
            <person name="Atanasova L."/>
            <person name="Karlsson M."/>
            <person name="Huettel B."/>
            <person name="Barry K.W."/>
            <person name="Haridas S."/>
            <person name="Chen C."/>
            <person name="Bauer D."/>
            <person name="Andreopoulos W."/>
            <person name="Pangilinan J."/>
            <person name="LaButti K."/>
            <person name="Riley R."/>
            <person name="Lipzen A."/>
            <person name="Clum A."/>
            <person name="Drula E."/>
            <person name="Henrissat B."/>
            <person name="Kohler A."/>
            <person name="Grigoriev I.V."/>
            <person name="Martin F.M."/>
            <person name="Hacquard S."/>
        </authorList>
    </citation>
    <scope>NUCLEOTIDE SEQUENCE</scope>
    <source>
        <strain evidence="1">MPI-CAGE-AT-0147</strain>
    </source>
</reference>